<name>A0ABR4GAJ9_9EURO</name>
<keyword evidence="2" id="KW-1185">Reference proteome</keyword>
<accession>A0ABR4GAJ9</accession>
<comment type="caution">
    <text evidence="1">The sequence shown here is derived from an EMBL/GenBank/DDBJ whole genome shotgun (WGS) entry which is preliminary data.</text>
</comment>
<proteinExistence type="predicted"/>
<evidence type="ECO:0000313" key="2">
    <source>
        <dbReference type="Proteomes" id="UP001610563"/>
    </source>
</evidence>
<organism evidence="1 2">
    <name type="scientific">Aspergillus keveii</name>
    <dbReference type="NCBI Taxonomy" id="714993"/>
    <lineage>
        <taxon>Eukaryota</taxon>
        <taxon>Fungi</taxon>
        <taxon>Dikarya</taxon>
        <taxon>Ascomycota</taxon>
        <taxon>Pezizomycotina</taxon>
        <taxon>Eurotiomycetes</taxon>
        <taxon>Eurotiomycetidae</taxon>
        <taxon>Eurotiales</taxon>
        <taxon>Aspergillaceae</taxon>
        <taxon>Aspergillus</taxon>
        <taxon>Aspergillus subgen. Nidulantes</taxon>
    </lineage>
</organism>
<reference evidence="1 2" key="1">
    <citation type="submission" date="2024-07" db="EMBL/GenBank/DDBJ databases">
        <title>Section-level genome sequencing and comparative genomics of Aspergillus sections Usti and Cavernicolus.</title>
        <authorList>
            <consortium name="Lawrence Berkeley National Laboratory"/>
            <person name="Nybo J.L."/>
            <person name="Vesth T.C."/>
            <person name="Theobald S."/>
            <person name="Frisvad J.C."/>
            <person name="Larsen T.O."/>
            <person name="Kjaerboelling I."/>
            <person name="Rothschild-Mancinelli K."/>
            <person name="Lyhne E.K."/>
            <person name="Kogle M.E."/>
            <person name="Barry K."/>
            <person name="Clum A."/>
            <person name="Na H."/>
            <person name="Ledsgaard L."/>
            <person name="Lin J."/>
            <person name="Lipzen A."/>
            <person name="Kuo A."/>
            <person name="Riley R."/>
            <person name="Mondo S."/>
            <person name="Labutti K."/>
            <person name="Haridas S."/>
            <person name="Pangalinan J."/>
            <person name="Salamov A.A."/>
            <person name="Simmons B.A."/>
            <person name="Magnuson J.K."/>
            <person name="Chen J."/>
            <person name="Drula E."/>
            <person name="Henrissat B."/>
            <person name="Wiebenga A."/>
            <person name="Lubbers R.J."/>
            <person name="Gomes A.C."/>
            <person name="Makela M.R."/>
            <person name="Stajich J."/>
            <person name="Grigoriev I.V."/>
            <person name="Mortensen U.H."/>
            <person name="De Vries R.P."/>
            <person name="Baker S.E."/>
            <person name="Andersen M.R."/>
        </authorList>
    </citation>
    <scope>NUCLEOTIDE SEQUENCE [LARGE SCALE GENOMIC DNA]</scope>
    <source>
        <strain evidence="1 2">CBS 209.92</strain>
    </source>
</reference>
<gene>
    <name evidence="1" type="ORF">BJX66DRAFT_155006</name>
</gene>
<sequence length="149" mass="16257">MGNDGGFVLLLVNKATLISCRGITRANGEHLHLPVVVLEIRHSRHHVRLRLVCLTLAVGNDQDAITCMLPWVILAWLSVSIVDVSNTPSILRLGNNSLSTFVSTPDQRLSSGRFLTNCALLGRTMGYCIAKTGVTMGRPHAHSRSYSQP</sequence>
<evidence type="ECO:0000313" key="1">
    <source>
        <dbReference type="EMBL" id="KAL2796006.1"/>
    </source>
</evidence>
<protein>
    <submittedName>
        <fullName evidence="1">Uncharacterized protein</fullName>
    </submittedName>
</protein>
<dbReference type="Proteomes" id="UP001610563">
    <property type="component" value="Unassembled WGS sequence"/>
</dbReference>
<dbReference type="EMBL" id="JBFTWV010000030">
    <property type="protein sequence ID" value="KAL2796006.1"/>
    <property type="molecule type" value="Genomic_DNA"/>
</dbReference>